<keyword evidence="4 5" id="KW-0472">Membrane</keyword>
<dbReference type="HOGENOM" id="CLU_085487_0_0_1"/>
<evidence type="ECO:0000256" key="4">
    <source>
        <dbReference type="ARBA" id="ARBA00023136"/>
    </source>
</evidence>
<reference evidence="7 9" key="2">
    <citation type="journal article" date="2013" name="Nature">
        <title>Insights into bilaterian evolution from three spiralian genomes.</title>
        <authorList>
            <person name="Simakov O."/>
            <person name="Marletaz F."/>
            <person name="Cho S.J."/>
            <person name="Edsinger-Gonzales E."/>
            <person name="Havlak P."/>
            <person name="Hellsten U."/>
            <person name="Kuo D.H."/>
            <person name="Larsson T."/>
            <person name="Lv J."/>
            <person name="Arendt D."/>
            <person name="Savage R."/>
            <person name="Osoegawa K."/>
            <person name="de Jong P."/>
            <person name="Grimwood J."/>
            <person name="Chapman J.A."/>
            <person name="Shapiro H."/>
            <person name="Aerts A."/>
            <person name="Otillar R.P."/>
            <person name="Terry A.Y."/>
            <person name="Boore J.L."/>
            <person name="Grigoriev I.V."/>
            <person name="Lindberg D.R."/>
            <person name="Seaver E.C."/>
            <person name="Weisblat D.A."/>
            <person name="Putnam N.H."/>
            <person name="Rokhsar D.S."/>
        </authorList>
    </citation>
    <scope>NUCLEOTIDE SEQUENCE</scope>
    <source>
        <strain evidence="7 9">I ESC-2004</strain>
    </source>
</reference>
<evidence type="ECO:0000256" key="3">
    <source>
        <dbReference type="ARBA" id="ARBA00022989"/>
    </source>
</evidence>
<dbReference type="Gene3D" id="1.20.1070.10">
    <property type="entry name" value="Rhodopsin 7-helix transmembrane proteins"/>
    <property type="match status" value="1"/>
</dbReference>
<feature type="transmembrane region" description="Helical" evidence="5">
    <location>
        <begin position="29"/>
        <end position="48"/>
    </location>
</feature>
<dbReference type="InterPro" id="IPR017452">
    <property type="entry name" value="GPCR_Rhodpsn_7TM"/>
</dbReference>
<evidence type="ECO:0000313" key="7">
    <source>
        <dbReference type="EMBL" id="ELU07541.1"/>
    </source>
</evidence>
<dbReference type="PANTHER" id="PTHR46641:SF25">
    <property type="entry name" value="CNMAMIDE RECEPTOR-RELATED"/>
    <property type="match status" value="1"/>
</dbReference>
<dbReference type="EMBL" id="KB299806">
    <property type="protein sequence ID" value="ELU07541.1"/>
    <property type="molecule type" value="Genomic_DNA"/>
</dbReference>
<sequence length="252" mass="29185">MSLLCHPFVTVWLPFRAPKICSVSRAKMVTLLLLSAMAIYNAHVFWTIELRQRSIGANQTSSFCGAHKRSRFMREMFNYVNFISYSIIPFVCVLILNVCIIVKLIQSTPELIAQASTRTHAMVKHRRQLKVTYTLLILSLAFLLLTGPYTLHSLIVKDTREPKIQARNLLSKTVCFLLMYLNHSINFYLYCISGKKFRKELNKLLCVSCRHQIMVRRHSPTSRQPAQKARKHRQNELVLEQGTLRIMGVPYD</sequence>
<dbReference type="EnsemblMetazoa" id="CapteT188046">
    <property type="protein sequence ID" value="CapteP188046"/>
    <property type="gene ID" value="CapteG188046"/>
</dbReference>
<dbReference type="OrthoDB" id="9990906at2759"/>
<feature type="domain" description="G-protein coupled receptors family 1 profile" evidence="6">
    <location>
        <begin position="1"/>
        <end position="190"/>
    </location>
</feature>
<feature type="transmembrane region" description="Helical" evidence="5">
    <location>
        <begin position="131"/>
        <end position="149"/>
    </location>
</feature>
<evidence type="ECO:0000259" key="6">
    <source>
        <dbReference type="PROSITE" id="PS50262"/>
    </source>
</evidence>
<keyword evidence="3 5" id="KW-1133">Transmembrane helix</keyword>
<dbReference type="STRING" id="283909.R7UVZ0"/>
<comment type="subcellular location">
    <subcellularLocation>
        <location evidence="1">Membrane</location>
    </subcellularLocation>
</comment>
<dbReference type="EMBL" id="AMQN01007035">
    <property type="status" value="NOT_ANNOTATED_CDS"/>
    <property type="molecule type" value="Genomic_DNA"/>
</dbReference>
<dbReference type="GO" id="GO:0016020">
    <property type="term" value="C:membrane"/>
    <property type="evidence" value="ECO:0007669"/>
    <property type="project" value="UniProtKB-SubCell"/>
</dbReference>
<protein>
    <recommendedName>
        <fullName evidence="6">G-protein coupled receptors family 1 profile domain-containing protein</fullName>
    </recommendedName>
</protein>
<dbReference type="Proteomes" id="UP000014760">
    <property type="component" value="Unassembled WGS sequence"/>
</dbReference>
<evidence type="ECO:0000313" key="8">
    <source>
        <dbReference type="EnsemblMetazoa" id="CapteP188046"/>
    </source>
</evidence>
<dbReference type="PANTHER" id="PTHR46641">
    <property type="entry name" value="FMRFAMIDE RECEPTOR-RELATED"/>
    <property type="match status" value="1"/>
</dbReference>
<name>R7UVZ0_CAPTE</name>
<dbReference type="PROSITE" id="PS50262">
    <property type="entry name" value="G_PROTEIN_RECEP_F1_2"/>
    <property type="match status" value="1"/>
</dbReference>
<dbReference type="OMA" id="NARCDSS"/>
<dbReference type="InterPro" id="IPR052954">
    <property type="entry name" value="GPCR-Ligand_Int"/>
</dbReference>
<feature type="transmembrane region" description="Helical" evidence="5">
    <location>
        <begin position="169"/>
        <end position="191"/>
    </location>
</feature>
<dbReference type="AlphaFoldDB" id="R7UVZ0"/>
<evidence type="ECO:0000256" key="2">
    <source>
        <dbReference type="ARBA" id="ARBA00022692"/>
    </source>
</evidence>
<proteinExistence type="predicted"/>
<feature type="transmembrane region" description="Helical" evidence="5">
    <location>
        <begin position="82"/>
        <end position="105"/>
    </location>
</feature>
<accession>R7UVZ0</accession>
<dbReference type="SUPFAM" id="SSF81321">
    <property type="entry name" value="Family A G protein-coupled receptor-like"/>
    <property type="match status" value="1"/>
</dbReference>
<organism evidence="7">
    <name type="scientific">Capitella teleta</name>
    <name type="common">Polychaete worm</name>
    <dbReference type="NCBI Taxonomy" id="283909"/>
    <lineage>
        <taxon>Eukaryota</taxon>
        <taxon>Metazoa</taxon>
        <taxon>Spiralia</taxon>
        <taxon>Lophotrochozoa</taxon>
        <taxon>Annelida</taxon>
        <taxon>Polychaeta</taxon>
        <taxon>Sedentaria</taxon>
        <taxon>Scolecida</taxon>
        <taxon>Capitellidae</taxon>
        <taxon>Capitella</taxon>
    </lineage>
</organism>
<reference evidence="8" key="3">
    <citation type="submission" date="2015-06" db="UniProtKB">
        <authorList>
            <consortium name="EnsemblMetazoa"/>
        </authorList>
    </citation>
    <scope>IDENTIFICATION</scope>
</reference>
<reference evidence="9" key="1">
    <citation type="submission" date="2012-12" db="EMBL/GenBank/DDBJ databases">
        <authorList>
            <person name="Hellsten U."/>
            <person name="Grimwood J."/>
            <person name="Chapman J.A."/>
            <person name="Shapiro H."/>
            <person name="Aerts A."/>
            <person name="Otillar R.P."/>
            <person name="Terry A.Y."/>
            <person name="Boore J.L."/>
            <person name="Simakov O."/>
            <person name="Marletaz F."/>
            <person name="Cho S.-J."/>
            <person name="Edsinger-Gonzales E."/>
            <person name="Havlak P."/>
            <person name="Kuo D.-H."/>
            <person name="Larsson T."/>
            <person name="Lv J."/>
            <person name="Arendt D."/>
            <person name="Savage R."/>
            <person name="Osoegawa K."/>
            <person name="de Jong P."/>
            <person name="Lindberg D.R."/>
            <person name="Seaver E.C."/>
            <person name="Weisblat D.A."/>
            <person name="Putnam N.H."/>
            <person name="Grigoriev I.V."/>
            <person name="Rokhsar D.S."/>
        </authorList>
    </citation>
    <scope>NUCLEOTIDE SEQUENCE</scope>
    <source>
        <strain evidence="9">I ESC-2004</strain>
    </source>
</reference>
<keyword evidence="9" id="KW-1185">Reference proteome</keyword>
<evidence type="ECO:0000256" key="5">
    <source>
        <dbReference type="SAM" id="Phobius"/>
    </source>
</evidence>
<gene>
    <name evidence="7" type="ORF">CAPTEDRAFT_188046</name>
</gene>
<evidence type="ECO:0000313" key="9">
    <source>
        <dbReference type="Proteomes" id="UP000014760"/>
    </source>
</evidence>
<evidence type="ECO:0000256" key="1">
    <source>
        <dbReference type="ARBA" id="ARBA00004370"/>
    </source>
</evidence>
<keyword evidence="2 5" id="KW-0812">Transmembrane</keyword>